<dbReference type="InterPro" id="IPR052940">
    <property type="entry name" value="Carb_Esterase_6"/>
</dbReference>
<dbReference type="Proteomes" id="UP001168642">
    <property type="component" value="Unassembled WGS sequence"/>
</dbReference>
<organism evidence="3 4">
    <name type="scientific">Wenyingzhuangia gilva</name>
    <dbReference type="NCBI Taxonomy" id="3057677"/>
    <lineage>
        <taxon>Bacteria</taxon>
        <taxon>Pseudomonadati</taxon>
        <taxon>Bacteroidota</taxon>
        <taxon>Flavobacteriia</taxon>
        <taxon>Flavobacteriales</taxon>
        <taxon>Flavobacteriaceae</taxon>
        <taxon>Wenyingzhuangia</taxon>
    </lineage>
</organism>
<evidence type="ECO:0000313" key="4">
    <source>
        <dbReference type="Proteomes" id="UP001168642"/>
    </source>
</evidence>
<gene>
    <name evidence="3" type="ORF">QVZ41_09430</name>
</gene>
<dbReference type="EMBL" id="JAUMIT010000004">
    <property type="protein sequence ID" value="MDO3695063.1"/>
    <property type="molecule type" value="Genomic_DNA"/>
</dbReference>
<evidence type="ECO:0000259" key="2">
    <source>
        <dbReference type="Pfam" id="PF03629"/>
    </source>
</evidence>
<dbReference type="Gene3D" id="3.40.50.1110">
    <property type="entry name" value="SGNH hydrolase"/>
    <property type="match status" value="1"/>
</dbReference>
<dbReference type="PANTHER" id="PTHR31988:SF19">
    <property type="entry name" value="9-O-ACETYL-N-ACETYLNEURAMINIC ACID DEACETYLASE-RELATED"/>
    <property type="match status" value="1"/>
</dbReference>
<sequence length="264" mass="30714">MFNKIKILFVFLSICSCNLETEDFNTAYDIIIIAGQSNTNQGYGMNSEIDKTDSNIYQLGRYSLYNHVIIPAHEPLQHHTSDDDKIGFGLTFAKLYNKTEKANKNPILIIPCGYGGSSLKKDWQFENFLYQDLIERVKFIQKKYPKSTITTFLWHQGESDVTNSDYQKMLDEFIKQVRIDLNEDIPFILGGMVPYWVNQQESRIHQQNIIKDTPNRISNTSYADPEIPFVIHKTNNTVDEIHYDAQGQRELGKRYFSAYQELIK</sequence>
<comment type="caution">
    <text evidence="3">The sequence shown here is derived from an EMBL/GenBank/DDBJ whole genome shotgun (WGS) entry which is preliminary data.</text>
</comment>
<proteinExistence type="predicted"/>
<name>A0ABT8VSX3_9FLAO</name>
<reference evidence="3" key="1">
    <citation type="submission" date="2023-07" db="EMBL/GenBank/DDBJ databases">
        <title>Wenyingzhuangia sp. chi5 genome sequencing and assembly.</title>
        <authorList>
            <person name="Park S."/>
        </authorList>
    </citation>
    <scope>NUCLEOTIDE SEQUENCE</scope>
    <source>
        <strain evidence="3">Chi5</strain>
    </source>
</reference>
<dbReference type="RefSeq" id="WP_302884322.1">
    <property type="nucleotide sequence ID" value="NZ_JAUMIT010000004.1"/>
</dbReference>
<feature type="domain" description="Sialate O-acetylesterase" evidence="2">
    <location>
        <begin position="29"/>
        <end position="260"/>
    </location>
</feature>
<dbReference type="InterPro" id="IPR005181">
    <property type="entry name" value="SASA"/>
</dbReference>
<dbReference type="InterPro" id="IPR036514">
    <property type="entry name" value="SGNH_hydro_sf"/>
</dbReference>
<dbReference type="PANTHER" id="PTHR31988">
    <property type="entry name" value="ESTERASE, PUTATIVE (DUF303)-RELATED"/>
    <property type="match status" value="1"/>
</dbReference>
<evidence type="ECO:0000256" key="1">
    <source>
        <dbReference type="ARBA" id="ARBA00022801"/>
    </source>
</evidence>
<accession>A0ABT8VSX3</accession>
<keyword evidence="1" id="KW-0378">Hydrolase</keyword>
<dbReference type="SUPFAM" id="SSF52266">
    <property type="entry name" value="SGNH hydrolase"/>
    <property type="match status" value="1"/>
</dbReference>
<evidence type="ECO:0000313" key="3">
    <source>
        <dbReference type="EMBL" id="MDO3695063.1"/>
    </source>
</evidence>
<dbReference type="Pfam" id="PF03629">
    <property type="entry name" value="SASA"/>
    <property type="match status" value="1"/>
</dbReference>
<protein>
    <submittedName>
        <fullName evidence="3">Sialate O-acetylesterase</fullName>
    </submittedName>
</protein>
<dbReference type="PROSITE" id="PS51257">
    <property type="entry name" value="PROKAR_LIPOPROTEIN"/>
    <property type="match status" value="1"/>
</dbReference>
<keyword evidence="4" id="KW-1185">Reference proteome</keyword>